<protein>
    <recommendedName>
        <fullName evidence="9">Ribosomal protein L11</fullName>
    </recommendedName>
</protein>
<evidence type="ECO:0000313" key="7">
    <source>
        <dbReference type="EMBL" id="KAG2374727.1"/>
    </source>
</evidence>
<dbReference type="InterPro" id="IPR020783">
    <property type="entry name" value="Ribosomal_uL11_C"/>
</dbReference>
<dbReference type="Pfam" id="PF03946">
    <property type="entry name" value="Ribosomal_L11_N"/>
    <property type="match status" value="1"/>
</dbReference>
<evidence type="ECO:0000313" key="8">
    <source>
        <dbReference type="Proteomes" id="UP000816034"/>
    </source>
</evidence>
<dbReference type="Proteomes" id="UP000816034">
    <property type="component" value="Unassembled WGS sequence"/>
</dbReference>
<reference evidence="7 8" key="1">
    <citation type="journal article" date="2018" name="BMC Genomics">
        <title>The genome of Naegleria lovaniensis, the basis for a comparative approach to unravel pathogenicity factors of the human pathogenic amoeba N. fowleri.</title>
        <authorList>
            <person name="Liechti N."/>
            <person name="Schurch N."/>
            <person name="Bruggmann R."/>
            <person name="Wittwer M."/>
        </authorList>
    </citation>
    <scope>NUCLEOTIDE SEQUENCE [LARGE SCALE GENOMIC DNA]</scope>
    <source>
        <strain evidence="7 8">ATCC 30569</strain>
    </source>
</reference>
<dbReference type="GO" id="GO:0003735">
    <property type="term" value="F:structural constituent of ribosome"/>
    <property type="evidence" value="ECO:0007669"/>
    <property type="project" value="InterPro"/>
</dbReference>
<evidence type="ECO:0000259" key="6">
    <source>
        <dbReference type="Pfam" id="PF03946"/>
    </source>
</evidence>
<dbReference type="SMART" id="SM00649">
    <property type="entry name" value="RL11"/>
    <property type="match status" value="1"/>
</dbReference>
<dbReference type="EMBL" id="PYSW02000043">
    <property type="protein sequence ID" value="KAG2374727.1"/>
    <property type="molecule type" value="Genomic_DNA"/>
</dbReference>
<dbReference type="GO" id="GO:0070180">
    <property type="term" value="F:large ribosomal subunit rRNA binding"/>
    <property type="evidence" value="ECO:0007669"/>
    <property type="project" value="TreeGrafter"/>
</dbReference>
<dbReference type="InterPro" id="IPR020784">
    <property type="entry name" value="Ribosomal_uL11_N"/>
</dbReference>
<evidence type="ECO:0000256" key="2">
    <source>
        <dbReference type="ARBA" id="ARBA00022980"/>
    </source>
</evidence>
<dbReference type="Pfam" id="PF00298">
    <property type="entry name" value="Ribosomal_L11"/>
    <property type="match status" value="1"/>
</dbReference>
<dbReference type="GeneID" id="68102925"/>
<organism evidence="7 8">
    <name type="scientific">Naegleria lovaniensis</name>
    <name type="common">Amoeba</name>
    <dbReference type="NCBI Taxonomy" id="51637"/>
    <lineage>
        <taxon>Eukaryota</taxon>
        <taxon>Discoba</taxon>
        <taxon>Heterolobosea</taxon>
        <taxon>Tetramitia</taxon>
        <taxon>Eutetramitia</taxon>
        <taxon>Vahlkampfiidae</taxon>
        <taxon>Naegleria</taxon>
    </lineage>
</organism>
<dbReference type="InterPro" id="IPR036769">
    <property type="entry name" value="Ribosomal_uL11_C_sf"/>
</dbReference>
<feature type="domain" description="Large ribosomal subunit protein uL11 N-terminal" evidence="6">
    <location>
        <begin position="28"/>
        <end position="71"/>
    </location>
</feature>
<name>A0AA88GFN4_NAELO</name>
<evidence type="ECO:0000256" key="1">
    <source>
        <dbReference type="ARBA" id="ARBA00010537"/>
    </source>
</evidence>
<evidence type="ECO:0008006" key="9">
    <source>
        <dbReference type="Google" id="ProtNLM"/>
    </source>
</evidence>
<dbReference type="SUPFAM" id="SSF54747">
    <property type="entry name" value="Ribosomal L11/L12e N-terminal domain"/>
    <property type="match status" value="1"/>
</dbReference>
<dbReference type="InterPro" id="IPR036796">
    <property type="entry name" value="Ribosomal_uL11_N_sf"/>
</dbReference>
<sequence length="179" mass="20047">MITDMNSNKKIIYLHCVGGQEHFTSYTVNLAPKVGPLGLSPRMVAEEIIKQTQEWKHVRVKCKVVVQDRSFRVEIMPSCASYIIRALNQSMAALGCSASRHVRSERFSKSSLYKQGNLSMEQVFDIARKMKPRSRSKELKGCVQQVLGTCVSIGCQVECQDPKQVQLLLTCGVLSVPLE</sequence>
<feature type="domain" description="Large ribosomal subunit protein uL11 C-terminal" evidence="5">
    <location>
        <begin position="110"/>
        <end position="157"/>
    </location>
</feature>
<dbReference type="SUPFAM" id="SSF46906">
    <property type="entry name" value="Ribosomal protein L11, C-terminal domain"/>
    <property type="match status" value="1"/>
</dbReference>
<comment type="caution">
    <text evidence="7">The sequence shown here is derived from an EMBL/GenBank/DDBJ whole genome shotgun (WGS) entry which is preliminary data.</text>
</comment>
<evidence type="ECO:0000256" key="3">
    <source>
        <dbReference type="ARBA" id="ARBA00023274"/>
    </source>
</evidence>
<proteinExistence type="inferred from homology"/>
<dbReference type="Gene3D" id="1.10.10.250">
    <property type="entry name" value="Ribosomal protein L11, C-terminal domain"/>
    <property type="match status" value="1"/>
</dbReference>
<dbReference type="Gene3D" id="3.30.1550.10">
    <property type="entry name" value="Ribosomal protein L11/L12, N-terminal domain"/>
    <property type="match status" value="1"/>
</dbReference>
<dbReference type="InterPro" id="IPR000911">
    <property type="entry name" value="Ribosomal_uL11"/>
</dbReference>
<evidence type="ECO:0000256" key="4">
    <source>
        <dbReference type="RuleBase" id="RU003978"/>
    </source>
</evidence>
<dbReference type="GO" id="GO:0022625">
    <property type="term" value="C:cytosolic large ribosomal subunit"/>
    <property type="evidence" value="ECO:0007669"/>
    <property type="project" value="TreeGrafter"/>
</dbReference>
<gene>
    <name evidence="7" type="ORF">C9374_010471</name>
</gene>
<dbReference type="AlphaFoldDB" id="A0AA88GFN4"/>
<dbReference type="PANTHER" id="PTHR11661:SF2">
    <property type="entry name" value="LARGE RIBOSOMAL SUBUNIT PROTEIN UL11"/>
    <property type="match status" value="1"/>
</dbReference>
<dbReference type="HAMAP" id="MF_00736">
    <property type="entry name" value="Ribosomal_uL11"/>
    <property type="match status" value="1"/>
</dbReference>
<evidence type="ECO:0000259" key="5">
    <source>
        <dbReference type="Pfam" id="PF00298"/>
    </source>
</evidence>
<comment type="similarity">
    <text evidence="1 4">Belongs to the universal ribosomal protein uL11 family.</text>
</comment>
<accession>A0AA88GFN4</accession>
<keyword evidence="3 4" id="KW-0687">Ribonucleoprotein</keyword>
<dbReference type="RefSeq" id="XP_044543901.1">
    <property type="nucleotide sequence ID" value="XM_044686019.1"/>
</dbReference>
<dbReference type="GO" id="GO:0006412">
    <property type="term" value="P:translation"/>
    <property type="evidence" value="ECO:0007669"/>
    <property type="project" value="InterPro"/>
</dbReference>
<keyword evidence="2 4" id="KW-0689">Ribosomal protein</keyword>
<keyword evidence="8" id="KW-1185">Reference proteome</keyword>
<dbReference type="PANTHER" id="PTHR11661">
    <property type="entry name" value="60S RIBOSOMAL PROTEIN L12"/>
    <property type="match status" value="1"/>
</dbReference>